<dbReference type="Proteomes" id="UP000037136">
    <property type="component" value="Unassembled WGS sequence"/>
</dbReference>
<feature type="region of interest" description="Disordered" evidence="1">
    <location>
        <begin position="1"/>
        <end position="51"/>
    </location>
</feature>
<keyword evidence="3" id="KW-1185">Reference proteome</keyword>
<dbReference type="EMBL" id="LAZP02000243">
    <property type="protein sequence ID" value="PFH58923.1"/>
    <property type="molecule type" value="Genomic_DNA"/>
</dbReference>
<proteinExistence type="predicted"/>
<dbReference type="AlphaFoldDB" id="A0A2A9PDE8"/>
<reference evidence="2 3" key="2">
    <citation type="journal article" date="2017" name="Sci. Rep.">
        <title>Ant-infecting Ophiocordyceps genomes reveal a high diversity of potential behavioral manipulation genes and a possible major role for enterotoxins.</title>
        <authorList>
            <person name="de Bekker C."/>
            <person name="Ohm R.A."/>
            <person name="Evans H.C."/>
            <person name="Brachmann A."/>
            <person name="Hughes D.P."/>
        </authorList>
    </citation>
    <scope>NUCLEOTIDE SEQUENCE [LARGE SCALE GENOMIC DNA]</scope>
    <source>
        <strain evidence="2 3">SC16a</strain>
    </source>
</reference>
<feature type="compositionally biased region" description="Low complexity" evidence="1">
    <location>
        <begin position="1"/>
        <end position="35"/>
    </location>
</feature>
<name>A0A2A9PDE8_OPHUN</name>
<evidence type="ECO:0000256" key="1">
    <source>
        <dbReference type="SAM" id="MobiDB-lite"/>
    </source>
</evidence>
<sequence length="96" mass="10450">MPQPTQTRQPAAQQPAARQPAARQQASGSQASGSQVRSGTAATMGPPLGPAVPGIGRSFSGGFYKYQCKYFYTHNCPNWVYVNKEPCSRCMYNGRY</sequence>
<reference evidence="2 3" key="1">
    <citation type="journal article" date="2015" name="BMC Genomics">
        <title>Gene expression during zombie ant biting behavior reflects the complexity underlying fungal parasitic behavioral manipulation.</title>
        <authorList>
            <person name="de Bekker C."/>
            <person name="Ohm R.A."/>
            <person name="Loreto R.G."/>
            <person name="Sebastian A."/>
            <person name="Albert I."/>
            <person name="Merrow M."/>
            <person name="Brachmann A."/>
            <person name="Hughes D.P."/>
        </authorList>
    </citation>
    <scope>NUCLEOTIDE SEQUENCE [LARGE SCALE GENOMIC DNA]</scope>
    <source>
        <strain evidence="2 3">SC16a</strain>
    </source>
</reference>
<accession>A0A2A9PDE8</accession>
<comment type="caution">
    <text evidence="2">The sequence shown here is derived from an EMBL/GenBank/DDBJ whole genome shotgun (WGS) entry which is preliminary data.</text>
</comment>
<protein>
    <submittedName>
        <fullName evidence="2">Uncharacterized protein</fullName>
    </submittedName>
</protein>
<evidence type="ECO:0000313" key="3">
    <source>
        <dbReference type="Proteomes" id="UP000037136"/>
    </source>
</evidence>
<dbReference type="OrthoDB" id="6079484at2759"/>
<gene>
    <name evidence="2" type="ORF">XA68_13050</name>
</gene>
<evidence type="ECO:0000313" key="2">
    <source>
        <dbReference type="EMBL" id="PFH58923.1"/>
    </source>
</evidence>
<organism evidence="2 3">
    <name type="scientific">Ophiocordyceps unilateralis</name>
    <name type="common">Zombie-ant fungus</name>
    <name type="synonym">Torrubia unilateralis</name>
    <dbReference type="NCBI Taxonomy" id="268505"/>
    <lineage>
        <taxon>Eukaryota</taxon>
        <taxon>Fungi</taxon>
        <taxon>Dikarya</taxon>
        <taxon>Ascomycota</taxon>
        <taxon>Pezizomycotina</taxon>
        <taxon>Sordariomycetes</taxon>
        <taxon>Hypocreomycetidae</taxon>
        <taxon>Hypocreales</taxon>
        <taxon>Ophiocordycipitaceae</taxon>
        <taxon>Ophiocordyceps</taxon>
    </lineage>
</organism>